<feature type="transmembrane region" description="Helical" evidence="1">
    <location>
        <begin position="255"/>
        <end position="277"/>
    </location>
</feature>
<evidence type="ECO:0000256" key="1">
    <source>
        <dbReference type="SAM" id="Phobius"/>
    </source>
</evidence>
<organism evidence="2 3">
    <name type="scientific">Sphingomonas lycopersici</name>
    <dbReference type="NCBI Taxonomy" id="2951807"/>
    <lineage>
        <taxon>Bacteria</taxon>
        <taxon>Pseudomonadati</taxon>
        <taxon>Pseudomonadota</taxon>
        <taxon>Alphaproteobacteria</taxon>
        <taxon>Sphingomonadales</taxon>
        <taxon>Sphingomonadaceae</taxon>
        <taxon>Sphingomonas</taxon>
    </lineage>
</organism>
<sequence length="573" mass="60521">MTPGSDRRIFYGDMLAALALATLLALVWSVRDWHQLAALRLTDTDDAMRLQQIRDWLAGQSFFDLSQHRLAGGMPMHWSRLPDLVPAGLILALTPMLGRHGAELAAVIAWPTMLFATALLLAARVTRQLAPDMGSVAVIVMALAYPATTVFLPGRIDHHNFQIVLLLATALALVRPATWRSGSITGIAAVASVAIGLEMLPLLVAAGVWLAIAWIRAQPGADRRIRGYAVSLAAGLLVAGFGLRSDQWGYPACDAFTVTFFRAAIAAAGGAAGIALCARLTPSPLPRALIAIGCGGVATACAVAAAPQCLSPYGEIDPVLAHLWLTRVGEAQPLAAAPLATIIGQAGLMLAGIGAAAWQWRRTRDDRWSALLLLQIIALGVTLLQMRGAHLGAPLAVPALAATIGAARRRNAHWALAIWPAAAGIVYPLAAQALPDPTQARAGSAPPVASCTTPEALAAIAALPPGTIMAPLDPGPYILAASAHRVIAAPYHRNNAGNRASYDFFLGSPPAAQAVARRWHADYVLLCDDSLAELAPVEQPKDAMLTRLRDRRPPAWLVPIEMRSAGVHIWRVR</sequence>
<accession>A0AA42CRT9</accession>
<name>A0AA42CRT9_9SPHN</name>
<reference evidence="2" key="1">
    <citation type="submission" date="2022-06" db="EMBL/GenBank/DDBJ databases">
        <title>Sphingomonas sp. nov. isolated from rhizosphere soil of tomato.</title>
        <authorList>
            <person name="Dong H."/>
            <person name="Gao R."/>
        </authorList>
    </citation>
    <scope>NUCLEOTIDE SEQUENCE</scope>
    <source>
        <strain evidence="2">MMSM24</strain>
    </source>
</reference>
<dbReference type="Proteomes" id="UP001165565">
    <property type="component" value="Unassembled WGS sequence"/>
</dbReference>
<feature type="transmembrane region" description="Helical" evidence="1">
    <location>
        <begin position="135"/>
        <end position="154"/>
    </location>
</feature>
<gene>
    <name evidence="2" type="ORF">NEE01_19985</name>
</gene>
<feature type="transmembrane region" description="Helical" evidence="1">
    <location>
        <begin position="104"/>
        <end position="123"/>
    </location>
</feature>
<comment type="caution">
    <text evidence="2">The sequence shown here is derived from an EMBL/GenBank/DDBJ whole genome shotgun (WGS) entry which is preliminary data.</text>
</comment>
<proteinExistence type="predicted"/>
<feature type="transmembrane region" description="Helical" evidence="1">
    <location>
        <begin position="161"/>
        <end position="178"/>
    </location>
</feature>
<evidence type="ECO:0000313" key="2">
    <source>
        <dbReference type="EMBL" id="MCW6537065.1"/>
    </source>
</evidence>
<evidence type="ECO:0008006" key="4">
    <source>
        <dbReference type="Google" id="ProtNLM"/>
    </source>
</evidence>
<dbReference type="RefSeq" id="WP_265270965.1">
    <property type="nucleotide sequence ID" value="NZ_JANFAV010000018.1"/>
</dbReference>
<evidence type="ECO:0000313" key="3">
    <source>
        <dbReference type="Proteomes" id="UP001165565"/>
    </source>
</evidence>
<feature type="transmembrane region" description="Helical" evidence="1">
    <location>
        <begin position="334"/>
        <end position="356"/>
    </location>
</feature>
<keyword evidence="3" id="KW-1185">Reference proteome</keyword>
<feature type="transmembrane region" description="Helical" evidence="1">
    <location>
        <begin position="225"/>
        <end position="243"/>
    </location>
</feature>
<feature type="transmembrane region" description="Helical" evidence="1">
    <location>
        <begin position="368"/>
        <end position="385"/>
    </location>
</feature>
<keyword evidence="1" id="KW-0472">Membrane</keyword>
<keyword evidence="1" id="KW-0812">Transmembrane</keyword>
<protein>
    <recommendedName>
        <fullName evidence="4">GtrA family protein</fullName>
    </recommendedName>
</protein>
<dbReference type="AlphaFoldDB" id="A0AA42CRT9"/>
<keyword evidence="1" id="KW-1133">Transmembrane helix</keyword>
<feature type="transmembrane region" description="Helical" evidence="1">
    <location>
        <begin position="184"/>
        <end position="213"/>
    </location>
</feature>
<feature type="transmembrane region" description="Helical" evidence="1">
    <location>
        <begin position="289"/>
        <end position="314"/>
    </location>
</feature>
<dbReference type="EMBL" id="JANFAV010000018">
    <property type="protein sequence ID" value="MCW6537065.1"/>
    <property type="molecule type" value="Genomic_DNA"/>
</dbReference>